<evidence type="ECO:0000256" key="1">
    <source>
        <dbReference type="ARBA" id="ARBA00004141"/>
    </source>
</evidence>
<feature type="transmembrane region" description="Helical" evidence="7">
    <location>
        <begin position="524"/>
        <end position="548"/>
    </location>
</feature>
<evidence type="ECO:0000256" key="3">
    <source>
        <dbReference type="ARBA" id="ARBA00022448"/>
    </source>
</evidence>
<evidence type="ECO:0000256" key="6">
    <source>
        <dbReference type="ARBA" id="ARBA00023136"/>
    </source>
</evidence>
<keyword evidence="9" id="KW-1185">Reference proteome</keyword>
<comment type="similarity">
    <text evidence="2">Belongs to the SLC13A/DASS transporter (TC 2.A.47) family. NADC subfamily.</text>
</comment>
<feature type="transmembrane region" description="Helical" evidence="7">
    <location>
        <begin position="248"/>
        <end position="272"/>
    </location>
</feature>
<reference evidence="8 9" key="1">
    <citation type="submission" date="2024-04" db="EMBL/GenBank/DDBJ databases">
        <authorList>
            <consortium name="Genoscope - CEA"/>
            <person name="William W."/>
        </authorList>
    </citation>
    <scope>NUCLEOTIDE SEQUENCE [LARGE SCALE GENOMIC DNA]</scope>
</reference>
<dbReference type="PROSITE" id="PS01271">
    <property type="entry name" value="NA_SULFATE"/>
    <property type="match status" value="1"/>
</dbReference>
<evidence type="ECO:0000313" key="8">
    <source>
        <dbReference type="EMBL" id="CAL1545180.1"/>
    </source>
</evidence>
<comment type="subcellular location">
    <subcellularLocation>
        <location evidence="1">Membrane</location>
        <topology evidence="1">Multi-pass membrane protein</topology>
    </subcellularLocation>
</comment>
<name>A0AAV2IGD6_LYMST</name>
<feature type="transmembrane region" description="Helical" evidence="7">
    <location>
        <begin position="433"/>
        <end position="453"/>
    </location>
</feature>
<proteinExistence type="inferred from homology"/>
<feature type="transmembrane region" description="Helical" evidence="7">
    <location>
        <begin position="460"/>
        <end position="477"/>
    </location>
</feature>
<protein>
    <submittedName>
        <fullName evidence="8">Uncharacterized protein</fullName>
    </submittedName>
</protein>
<evidence type="ECO:0000256" key="7">
    <source>
        <dbReference type="SAM" id="Phobius"/>
    </source>
</evidence>
<keyword evidence="6 7" id="KW-0472">Membrane</keyword>
<dbReference type="InterPro" id="IPR001898">
    <property type="entry name" value="SLC13A/DASS"/>
</dbReference>
<evidence type="ECO:0000313" key="9">
    <source>
        <dbReference type="Proteomes" id="UP001497497"/>
    </source>
</evidence>
<dbReference type="Proteomes" id="UP001497497">
    <property type="component" value="Unassembled WGS sequence"/>
</dbReference>
<feature type="transmembrane region" description="Helical" evidence="7">
    <location>
        <begin position="310"/>
        <end position="329"/>
    </location>
</feature>
<feature type="transmembrane region" description="Helical" evidence="7">
    <location>
        <begin position="483"/>
        <end position="512"/>
    </location>
</feature>
<gene>
    <name evidence="8" type="ORF">GSLYS_00018663001</name>
</gene>
<keyword evidence="4 7" id="KW-0812">Transmembrane</keyword>
<dbReference type="GO" id="GO:0005886">
    <property type="term" value="C:plasma membrane"/>
    <property type="evidence" value="ECO:0007669"/>
    <property type="project" value="TreeGrafter"/>
</dbReference>
<dbReference type="PANTHER" id="PTHR10283">
    <property type="entry name" value="SOLUTE CARRIER FAMILY 13 MEMBER"/>
    <property type="match status" value="1"/>
</dbReference>
<comment type="caution">
    <text evidence="8">The sequence shown here is derived from an EMBL/GenBank/DDBJ whole genome shotgun (WGS) entry which is preliminary data.</text>
</comment>
<organism evidence="8 9">
    <name type="scientific">Lymnaea stagnalis</name>
    <name type="common">Great pond snail</name>
    <name type="synonym">Helix stagnalis</name>
    <dbReference type="NCBI Taxonomy" id="6523"/>
    <lineage>
        <taxon>Eukaryota</taxon>
        <taxon>Metazoa</taxon>
        <taxon>Spiralia</taxon>
        <taxon>Lophotrochozoa</taxon>
        <taxon>Mollusca</taxon>
        <taxon>Gastropoda</taxon>
        <taxon>Heterobranchia</taxon>
        <taxon>Euthyneura</taxon>
        <taxon>Panpulmonata</taxon>
        <taxon>Hygrophila</taxon>
        <taxon>Lymnaeoidea</taxon>
        <taxon>Lymnaeidae</taxon>
        <taxon>Lymnaea</taxon>
    </lineage>
</organism>
<dbReference type="Pfam" id="PF00939">
    <property type="entry name" value="Na_sulph_symp"/>
    <property type="match status" value="1"/>
</dbReference>
<feature type="transmembrane region" description="Helical" evidence="7">
    <location>
        <begin position="12"/>
        <end position="29"/>
    </location>
</feature>
<keyword evidence="5 7" id="KW-1133">Transmembrane helix</keyword>
<feature type="transmembrane region" description="Helical" evidence="7">
    <location>
        <begin position="404"/>
        <end position="427"/>
    </location>
</feature>
<evidence type="ECO:0000256" key="2">
    <source>
        <dbReference type="ARBA" id="ARBA00006772"/>
    </source>
</evidence>
<keyword evidence="3" id="KW-0813">Transport</keyword>
<feature type="transmembrane region" description="Helical" evidence="7">
    <location>
        <begin position="349"/>
        <end position="365"/>
    </location>
</feature>
<dbReference type="PANTHER" id="PTHR10283:SF82">
    <property type="entry name" value="SOLUTE CARRIER FAMILY 13 MEMBER 2"/>
    <property type="match status" value="1"/>
</dbReference>
<accession>A0AAV2IGD6</accession>
<feature type="transmembrane region" description="Helical" evidence="7">
    <location>
        <begin position="41"/>
        <end position="69"/>
    </location>
</feature>
<dbReference type="EMBL" id="CAXITT010000685">
    <property type="protein sequence ID" value="CAL1545180.1"/>
    <property type="molecule type" value="Genomic_DNA"/>
</dbReference>
<evidence type="ECO:0000256" key="5">
    <source>
        <dbReference type="ARBA" id="ARBA00022989"/>
    </source>
</evidence>
<dbReference type="AlphaFoldDB" id="A0AAV2IGD6"/>
<dbReference type="InterPro" id="IPR031312">
    <property type="entry name" value="Na/sul_symport_CS"/>
</dbReference>
<evidence type="ECO:0000256" key="4">
    <source>
        <dbReference type="ARBA" id="ARBA00022692"/>
    </source>
</evidence>
<dbReference type="GO" id="GO:0015141">
    <property type="term" value="F:succinate transmembrane transporter activity"/>
    <property type="evidence" value="ECO:0007669"/>
    <property type="project" value="UniProtKB-ARBA"/>
</dbReference>
<sequence length="581" mass="64570">MSFLKDLTTVWKTLILIFVPFVASPILTIDGSKEMSCLYGVIVIASFWITEALPLAVTALSPIIIFPLLGVLSAKDVCLNYIKDASMFSFSCLTFALCVEKWKLHKRIALRTLLLMGSSPKWLTLGFMLPTWFLSMWVNNTSATAMMVPVVTAVLDQLQDIEEQKKELKGSEILGRSIHLLDKKTASDKFNYPNKEFKHMCKVLSLCICYSAALGGIGSIGGSTTNLVMQGQADLIFEKYGLQSGVNFLSWFMCCFPLAVICLILSWMWLVFHFFGIRELTSFGCGDKKNTEAMKTVIRDHLRELGPLSFAEKAVIGHFFILILSWFSMKMPGDMGWSYYFKPDYVSNSTPGLIVVLLLFIFPCEKPRVFCWLRKEKDGAVPLPKSVPALIDWKNVNEHFPWGAWLLVGGGYAIAHVCQASGLSLWIGLRLSIFSNVTPWLMVFIISLIVSFLTEITSNAATASILCPILADLAIAMELNPLYLLYPATLACSLAFMLPVATAPNAIVFAIGHIKVKDMAKAGFVLNLICVLVICIATNTWITALLQLDALPLEMRKMLNNSQLVSQFENTNLTIGNSTLY</sequence>